<feature type="domain" description="ABC transporter" evidence="9">
    <location>
        <begin position="351"/>
        <end position="585"/>
    </location>
</feature>
<dbReference type="InterPro" id="IPR039421">
    <property type="entry name" value="Type_1_exporter"/>
</dbReference>
<reference evidence="11 12" key="1">
    <citation type="submission" date="2016-10" db="EMBL/GenBank/DDBJ databases">
        <authorList>
            <person name="de Groot N.N."/>
        </authorList>
    </citation>
    <scope>NUCLEOTIDE SEQUENCE [LARGE SCALE GENOMIC DNA]</scope>
    <source>
        <strain evidence="11 12">GAS232</strain>
    </source>
</reference>
<evidence type="ECO:0000256" key="6">
    <source>
        <dbReference type="ARBA" id="ARBA00022989"/>
    </source>
</evidence>
<feature type="transmembrane region" description="Helical" evidence="8">
    <location>
        <begin position="281"/>
        <end position="298"/>
    </location>
</feature>
<dbReference type="OrthoDB" id="9762778at2"/>
<dbReference type="PANTHER" id="PTHR43394">
    <property type="entry name" value="ATP-DEPENDENT PERMEASE MDL1, MITOCHONDRIAL"/>
    <property type="match status" value="1"/>
</dbReference>
<proteinExistence type="predicted"/>
<dbReference type="Proteomes" id="UP000182427">
    <property type="component" value="Chromosome I"/>
</dbReference>
<dbReference type="PROSITE" id="PS50929">
    <property type="entry name" value="ABC_TM1F"/>
    <property type="match status" value="1"/>
</dbReference>
<dbReference type="Gene3D" id="3.40.50.300">
    <property type="entry name" value="P-loop containing nucleotide triphosphate hydrolases"/>
    <property type="match status" value="1"/>
</dbReference>
<dbReference type="Gene3D" id="1.20.1560.10">
    <property type="entry name" value="ABC transporter type 1, transmembrane domain"/>
    <property type="match status" value="1"/>
</dbReference>
<dbReference type="PROSITE" id="PS50893">
    <property type="entry name" value="ABC_TRANSPORTER_2"/>
    <property type="match status" value="1"/>
</dbReference>
<feature type="domain" description="ABC transmembrane type-1" evidence="10">
    <location>
        <begin position="18"/>
        <end position="317"/>
    </location>
</feature>
<keyword evidence="5 11" id="KW-0067">ATP-binding</keyword>
<evidence type="ECO:0000256" key="1">
    <source>
        <dbReference type="ARBA" id="ARBA00004651"/>
    </source>
</evidence>
<dbReference type="GO" id="GO:0016887">
    <property type="term" value="F:ATP hydrolysis activity"/>
    <property type="evidence" value="ECO:0007669"/>
    <property type="project" value="InterPro"/>
</dbReference>
<dbReference type="InterPro" id="IPR011527">
    <property type="entry name" value="ABC1_TM_dom"/>
</dbReference>
<organism evidence="11 12">
    <name type="scientific">Terriglobus roseus</name>
    <dbReference type="NCBI Taxonomy" id="392734"/>
    <lineage>
        <taxon>Bacteria</taxon>
        <taxon>Pseudomonadati</taxon>
        <taxon>Acidobacteriota</taxon>
        <taxon>Terriglobia</taxon>
        <taxon>Terriglobales</taxon>
        <taxon>Acidobacteriaceae</taxon>
        <taxon>Terriglobus</taxon>
    </lineage>
</organism>
<keyword evidence="12" id="KW-1185">Reference proteome</keyword>
<dbReference type="Pfam" id="PF00005">
    <property type="entry name" value="ABC_tran"/>
    <property type="match status" value="1"/>
</dbReference>
<evidence type="ECO:0000313" key="11">
    <source>
        <dbReference type="EMBL" id="SDF38200.1"/>
    </source>
</evidence>
<dbReference type="SUPFAM" id="SSF52540">
    <property type="entry name" value="P-loop containing nucleoside triphosphate hydrolases"/>
    <property type="match status" value="1"/>
</dbReference>
<dbReference type="InterPro" id="IPR036640">
    <property type="entry name" value="ABC1_TM_sf"/>
</dbReference>
<dbReference type="RefSeq" id="WP_083347048.1">
    <property type="nucleotide sequence ID" value="NZ_LT629690.1"/>
</dbReference>
<feature type="transmembrane region" description="Helical" evidence="8">
    <location>
        <begin position="68"/>
        <end position="91"/>
    </location>
</feature>
<keyword evidence="3 8" id="KW-0812">Transmembrane</keyword>
<protein>
    <submittedName>
        <fullName evidence="11">ATP-binding cassette, subfamily B, MsbA</fullName>
    </submittedName>
</protein>
<feature type="transmembrane region" description="Helical" evidence="8">
    <location>
        <begin position="176"/>
        <end position="192"/>
    </location>
</feature>
<evidence type="ECO:0000256" key="2">
    <source>
        <dbReference type="ARBA" id="ARBA00022448"/>
    </source>
</evidence>
<dbReference type="InterPro" id="IPR027417">
    <property type="entry name" value="P-loop_NTPase"/>
</dbReference>
<dbReference type="InterPro" id="IPR003593">
    <property type="entry name" value="AAA+_ATPase"/>
</dbReference>
<keyword evidence="4" id="KW-0547">Nucleotide-binding</keyword>
<feature type="transmembrane region" description="Helical" evidence="8">
    <location>
        <begin position="257"/>
        <end position="275"/>
    </location>
</feature>
<accession>A0A1G7KMN5</accession>
<evidence type="ECO:0000256" key="4">
    <source>
        <dbReference type="ARBA" id="ARBA00022741"/>
    </source>
</evidence>
<feature type="transmembrane region" description="Helical" evidence="8">
    <location>
        <begin position="151"/>
        <end position="170"/>
    </location>
</feature>
<evidence type="ECO:0000259" key="9">
    <source>
        <dbReference type="PROSITE" id="PS50893"/>
    </source>
</evidence>
<dbReference type="PROSITE" id="PS00211">
    <property type="entry name" value="ABC_TRANSPORTER_1"/>
    <property type="match status" value="1"/>
</dbReference>
<dbReference type="InterPro" id="IPR017871">
    <property type="entry name" value="ABC_transporter-like_CS"/>
</dbReference>
<dbReference type="SMART" id="SM00382">
    <property type="entry name" value="AAA"/>
    <property type="match status" value="1"/>
</dbReference>
<keyword evidence="2" id="KW-0813">Transport</keyword>
<name>A0A1G7KMN5_9BACT</name>
<evidence type="ECO:0000256" key="5">
    <source>
        <dbReference type="ARBA" id="ARBA00022840"/>
    </source>
</evidence>
<evidence type="ECO:0000256" key="8">
    <source>
        <dbReference type="SAM" id="Phobius"/>
    </source>
</evidence>
<dbReference type="CDD" id="cd18564">
    <property type="entry name" value="ABC_6TM_exporter_like"/>
    <property type="match status" value="1"/>
</dbReference>
<keyword evidence="7 8" id="KW-0472">Membrane</keyword>
<sequence length="612" mass="67153">MLKFIRALIQPYRRTLCVIFLAMLVEAGMSLAAPWPLKIILDDVVKKHGQPTGISRFMYDHFAHGDPMHFAAVIAILFVVIAILGSVASYIDNYYTESVGQWVAYDLRLKVYTHLQRLSLGYYSTHETGSILSTLTTDIQTIQGFASSQTLNILVDMLTIVCMLGLMFWLNWDFTLIALAVTPFLLLFVSRFKKSVKAATHEVRKQQSEIVSVVQEGLQSMQVVEAFGQEKTEERMLADVSQSAVNAALKARSVKSLLSPVVSITVAACTALVLWRGSALILAGSMSIGSLTVYLAYLSRFFKPVKDLATTTNAIAQVSVGTERVRAILDADGSIPDDPNGIEPESLRGEIEMRHVAFGYDAETKVLSDVSVTIKPGDFVGVVGMTGSGKSTLMSLLPRFYDVSSGELLVDGEDVRKYKLAWLRNQIGYVMQETILFRGTILDNILFGHPGATRDDAIEAAKLANADEFITRMPLGYDTVVGERGSTLSGGQRQRIGIARVMIRRNPILLLDEPTAALDTESEKLVIDGLEKLMRDKTVIAIAHRLSTIRNANLILVLANGVIAESGTHEELLSRNGIYAGLYHVQFNAASETATEISSPIDQTRNIECPVP</sequence>
<dbReference type="PANTHER" id="PTHR43394:SF1">
    <property type="entry name" value="ATP-BINDING CASSETTE SUB-FAMILY B MEMBER 10, MITOCHONDRIAL"/>
    <property type="match status" value="1"/>
</dbReference>
<evidence type="ECO:0000256" key="7">
    <source>
        <dbReference type="ARBA" id="ARBA00023136"/>
    </source>
</evidence>
<gene>
    <name evidence="11" type="ORF">SAMN05444167_2236</name>
</gene>
<dbReference type="AlphaFoldDB" id="A0A1G7KMN5"/>
<dbReference type="GO" id="GO:0015421">
    <property type="term" value="F:ABC-type oligopeptide transporter activity"/>
    <property type="evidence" value="ECO:0007669"/>
    <property type="project" value="TreeGrafter"/>
</dbReference>
<dbReference type="FunFam" id="3.40.50.300:FF:000287">
    <property type="entry name" value="Multidrug ABC transporter ATP-binding protein"/>
    <property type="match status" value="1"/>
</dbReference>
<dbReference type="GO" id="GO:0005886">
    <property type="term" value="C:plasma membrane"/>
    <property type="evidence" value="ECO:0007669"/>
    <property type="project" value="UniProtKB-SubCell"/>
</dbReference>
<dbReference type="SUPFAM" id="SSF90123">
    <property type="entry name" value="ABC transporter transmembrane region"/>
    <property type="match status" value="1"/>
</dbReference>
<dbReference type="EMBL" id="LT629690">
    <property type="protein sequence ID" value="SDF38200.1"/>
    <property type="molecule type" value="Genomic_DNA"/>
</dbReference>
<dbReference type="GO" id="GO:0005524">
    <property type="term" value="F:ATP binding"/>
    <property type="evidence" value="ECO:0007669"/>
    <property type="project" value="UniProtKB-KW"/>
</dbReference>
<dbReference type="InterPro" id="IPR003439">
    <property type="entry name" value="ABC_transporter-like_ATP-bd"/>
</dbReference>
<comment type="subcellular location">
    <subcellularLocation>
        <location evidence="1">Cell membrane</location>
        <topology evidence="1">Multi-pass membrane protein</topology>
    </subcellularLocation>
</comment>
<evidence type="ECO:0000313" key="12">
    <source>
        <dbReference type="Proteomes" id="UP000182427"/>
    </source>
</evidence>
<evidence type="ECO:0000259" key="10">
    <source>
        <dbReference type="PROSITE" id="PS50929"/>
    </source>
</evidence>
<keyword evidence="6 8" id="KW-1133">Transmembrane helix</keyword>
<evidence type="ECO:0000256" key="3">
    <source>
        <dbReference type="ARBA" id="ARBA00022692"/>
    </source>
</evidence>
<dbReference type="Pfam" id="PF00664">
    <property type="entry name" value="ABC_membrane"/>
    <property type="match status" value="1"/>
</dbReference>